<comment type="caution">
    <text evidence="1">The sequence shown here is derived from an EMBL/GenBank/DDBJ whole genome shotgun (WGS) entry which is preliminary data.</text>
</comment>
<evidence type="ECO:0000313" key="1">
    <source>
        <dbReference type="EMBL" id="RWR73874.1"/>
    </source>
</evidence>
<dbReference type="EMBL" id="QPKB01000001">
    <property type="protein sequence ID" value="RWR73874.1"/>
    <property type="molecule type" value="Genomic_DNA"/>
</dbReference>
<accession>A0A3S3MS88</accession>
<dbReference type="OrthoDB" id="661559at2759"/>
<name>A0A3S3MS88_9MAGN</name>
<sequence length="83" mass="9986">MGWWLKAIRPIRRIWVRAAKRLGIRKNGLMKLRNHVSACKYEDVHVMWELLHKTNEEKHSRTPVKKLKRPFWKLFVGASRSPI</sequence>
<dbReference type="PANTHER" id="PTHR33181:SF4">
    <property type="entry name" value="OVULE PROTEIN"/>
    <property type="match status" value="1"/>
</dbReference>
<dbReference type="Proteomes" id="UP000283530">
    <property type="component" value="Unassembled WGS sequence"/>
</dbReference>
<gene>
    <name evidence="1" type="ORF">CKAN_00218100</name>
</gene>
<dbReference type="AlphaFoldDB" id="A0A3S3MS88"/>
<evidence type="ECO:0000313" key="2">
    <source>
        <dbReference type="Proteomes" id="UP000283530"/>
    </source>
</evidence>
<keyword evidence="2" id="KW-1185">Reference proteome</keyword>
<reference evidence="1 2" key="1">
    <citation type="journal article" date="2019" name="Nat. Plants">
        <title>Stout camphor tree genome fills gaps in understanding of flowering plant genome evolution.</title>
        <authorList>
            <person name="Chaw S.M."/>
            <person name="Liu Y.C."/>
            <person name="Wu Y.W."/>
            <person name="Wang H.Y."/>
            <person name="Lin C.I."/>
            <person name="Wu C.S."/>
            <person name="Ke H.M."/>
            <person name="Chang L.Y."/>
            <person name="Hsu C.Y."/>
            <person name="Yang H.T."/>
            <person name="Sudianto E."/>
            <person name="Hsu M.H."/>
            <person name="Wu K.P."/>
            <person name="Wang L.N."/>
            <person name="Leebens-Mack J.H."/>
            <person name="Tsai I.J."/>
        </authorList>
    </citation>
    <scope>NUCLEOTIDE SEQUENCE [LARGE SCALE GENOMIC DNA]</scope>
    <source>
        <strain evidence="2">cv. Chaw 1501</strain>
        <tissue evidence="1">Young leaves</tissue>
    </source>
</reference>
<proteinExistence type="predicted"/>
<organism evidence="1 2">
    <name type="scientific">Cinnamomum micranthum f. kanehirae</name>
    <dbReference type="NCBI Taxonomy" id="337451"/>
    <lineage>
        <taxon>Eukaryota</taxon>
        <taxon>Viridiplantae</taxon>
        <taxon>Streptophyta</taxon>
        <taxon>Embryophyta</taxon>
        <taxon>Tracheophyta</taxon>
        <taxon>Spermatophyta</taxon>
        <taxon>Magnoliopsida</taxon>
        <taxon>Magnoliidae</taxon>
        <taxon>Laurales</taxon>
        <taxon>Lauraceae</taxon>
        <taxon>Cinnamomum</taxon>
    </lineage>
</organism>
<dbReference type="PANTHER" id="PTHR33181">
    <property type="entry name" value="OS01G0778500 PROTEIN"/>
    <property type="match status" value="1"/>
</dbReference>
<protein>
    <submittedName>
        <fullName evidence="1">Uncharacterized protein</fullName>
    </submittedName>
</protein>